<gene>
    <name evidence="9" type="ORF">GCM10025778_19590</name>
</gene>
<evidence type="ECO:0000256" key="6">
    <source>
        <dbReference type="SAM" id="MobiDB-lite"/>
    </source>
</evidence>
<proteinExistence type="predicted"/>
<sequence length="145" mass="16064">MVDREDFGSWLEGPPQLSNQEWPGKRLGRPEHGPGSVARIGRRVLALLLDWGIAMLISFFFFKSEPTANLVIFAATQMLFVGITGHSIGHRVFGMQVQGLDGSAVKPLTGIMRTVLLCLLVPVLFSDSDQRGYHDRFGKTILVRV</sequence>
<evidence type="ECO:0000313" key="9">
    <source>
        <dbReference type="EMBL" id="GAA5227426.1"/>
    </source>
</evidence>
<dbReference type="InterPro" id="IPR051791">
    <property type="entry name" value="Pra-immunoreactive"/>
</dbReference>
<reference evidence="10" key="1">
    <citation type="journal article" date="2019" name="Int. J. Syst. Evol. Microbiol.">
        <title>The Global Catalogue of Microorganisms (GCM) 10K type strain sequencing project: providing services to taxonomists for standard genome sequencing and annotation.</title>
        <authorList>
            <consortium name="The Broad Institute Genomics Platform"/>
            <consortium name="The Broad Institute Genome Sequencing Center for Infectious Disease"/>
            <person name="Wu L."/>
            <person name="Ma J."/>
        </authorList>
    </citation>
    <scope>NUCLEOTIDE SEQUENCE [LARGE SCALE GENOMIC DNA]</scope>
    <source>
        <strain evidence="10">JCM 18952</strain>
    </source>
</reference>
<protein>
    <submittedName>
        <fullName evidence="9">RDD family protein</fullName>
    </submittedName>
</protein>
<keyword evidence="10" id="KW-1185">Reference proteome</keyword>
<keyword evidence="5 7" id="KW-0472">Membrane</keyword>
<dbReference type="InterPro" id="IPR016795">
    <property type="entry name" value="UCP021697"/>
</dbReference>
<dbReference type="InterPro" id="IPR010432">
    <property type="entry name" value="RDD"/>
</dbReference>
<evidence type="ECO:0000256" key="2">
    <source>
        <dbReference type="ARBA" id="ARBA00022475"/>
    </source>
</evidence>
<feature type="transmembrane region" description="Helical" evidence="7">
    <location>
        <begin position="108"/>
        <end position="126"/>
    </location>
</feature>
<dbReference type="Proteomes" id="UP001501257">
    <property type="component" value="Unassembled WGS sequence"/>
</dbReference>
<keyword evidence="4 7" id="KW-1133">Transmembrane helix</keyword>
<evidence type="ECO:0000256" key="3">
    <source>
        <dbReference type="ARBA" id="ARBA00022692"/>
    </source>
</evidence>
<evidence type="ECO:0000313" key="10">
    <source>
        <dbReference type="Proteomes" id="UP001501257"/>
    </source>
</evidence>
<feature type="transmembrane region" description="Helical" evidence="7">
    <location>
        <begin position="44"/>
        <end position="62"/>
    </location>
</feature>
<feature type="domain" description="RDD" evidence="8">
    <location>
        <begin position="69"/>
        <end position="137"/>
    </location>
</feature>
<dbReference type="Pfam" id="PF06271">
    <property type="entry name" value="RDD"/>
    <property type="match status" value="1"/>
</dbReference>
<dbReference type="EMBL" id="BAABLK010000028">
    <property type="protein sequence ID" value="GAA5227426.1"/>
    <property type="molecule type" value="Genomic_DNA"/>
</dbReference>
<organism evidence="9 10">
    <name type="scientific">Paeniglutamicibacter antarcticus</name>
    <dbReference type="NCBI Taxonomy" id="494023"/>
    <lineage>
        <taxon>Bacteria</taxon>
        <taxon>Bacillati</taxon>
        <taxon>Actinomycetota</taxon>
        <taxon>Actinomycetes</taxon>
        <taxon>Micrococcales</taxon>
        <taxon>Micrococcaceae</taxon>
        <taxon>Paeniglutamicibacter</taxon>
    </lineage>
</organism>
<keyword evidence="3 7" id="KW-0812">Transmembrane</keyword>
<comment type="subcellular location">
    <subcellularLocation>
        <location evidence="1">Cell membrane</location>
        <topology evidence="1">Multi-pass membrane protein</topology>
    </subcellularLocation>
</comment>
<evidence type="ECO:0000256" key="7">
    <source>
        <dbReference type="SAM" id="Phobius"/>
    </source>
</evidence>
<evidence type="ECO:0000259" key="8">
    <source>
        <dbReference type="Pfam" id="PF06271"/>
    </source>
</evidence>
<dbReference type="PIRSF" id="PIRSF021697">
    <property type="entry name" value="UCP021697"/>
    <property type="match status" value="1"/>
</dbReference>
<dbReference type="PANTHER" id="PTHR36115">
    <property type="entry name" value="PROLINE-RICH ANTIGEN HOMOLOG-RELATED"/>
    <property type="match status" value="1"/>
</dbReference>
<evidence type="ECO:0000256" key="1">
    <source>
        <dbReference type="ARBA" id="ARBA00004651"/>
    </source>
</evidence>
<comment type="caution">
    <text evidence="9">The sequence shown here is derived from an EMBL/GenBank/DDBJ whole genome shotgun (WGS) entry which is preliminary data.</text>
</comment>
<evidence type="ECO:0000256" key="5">
    <source>
        <dbReference type="ARBA" id="ARBA00023136"/>
    </source>
</evidence>
<accession>A0ABP9TM08</accession>
<feature type="region of interest" description="Disordered" evidence="6">
    <location>
        <begin position="1"/>
        <end position="33"/>
    </location>
</feature>
<keyword evidence="2" id="KW-1003">Cell membrane</keyword>
<evidence type="ECO:0000256" key="4">
    <source>
        <dbReference type="ARBA" id="ARBA00022989"/>
    </source>
</evidence>
<name>A0ABP9TM08_9MICC</name>
<feature type="transmembrane region" description="Helical" evidence="7">
    <location>
        <begin position="69"/>
        <end position="88"/>
    </location>
</feature>
<dbReference type="PANTHER" id="PTHR36115:SF6">
    <property type="entry name" value="PROLINE-RICH ANTIGEN HOMOLOG"/>
    <property type="match status" value="1"/>
</dbReference>